<dbReference type="InterPro" id="IPR027417">
    <property type="entry name" value="P-loop_NTPase"/>
</dbReference>
<keyword evidence="2" id="KW-0547">Nucleotide-binding</keyword>
<evidence type="ECO:0000313" key="6">
    <source>
        <dbReference type="Proteomes" id="UP000539146"/>
    </source>
</evidence>
<dbReference type="EMBL" id="JABMCG010000087">
    <property type="protein sequence ID" value="NUU27344.1"/>
    <property type="molecule type" value="Genomic_DNA"/>
</dbReference>
<dbReference type="GO" id="GO:0005886">
    <property type="term" value="C:plasma membrane"/>
    <property type="evidence" value="ECO:0007669"/>
    <property type="project" value="TreeGrafter"/>
</dbReference>
<dbReference type="InterPro" id="IPR003439">
    <property type="entry name" value="ABC_transporter-like_ATP-bd"/>
</dbReference>
<dbReference type="AlphaFoldDB" id="A0A850DQ29"/>
<dbReference type="Proteomes" id="UP000539146">
    <property type="component" value="Unassembled WGS sequence"/>
</dbReference>
<keyword evidence="3 5" id="KW-0067">ATP-binding</keyword>
<dbReference type="Gene3D" id="3.40.50.300">
    <property type="entry name" value="P-loop containing nucleotide triphosphate hydrolases"/>
    <property type="match status" value="1"/>
</dbReference>
<evidence type="ECO:0000256" key="3">
    <source>
        <dbReference type="ARBA" id="ARBA00022840"/>
    </source>
</evidence>
<dbReference type="PANTHER" id="PTHR24220:SF86">
    <property type="entry name" value="ABC TRANSPORTER ABCH.1"/>
    <property type="match status" value="1"/>
</dbReference>
<dbReference type="RefSeq" id="WP_175325348.1">
    <property type="nucleotide sequence ID" value="NZ_BAAAWP010000001.1"/>
</dbReference>
<dbReference type="PROSITE" id="PS50893">
    <property type="entry name" value="ABC_TRANSPORTER_2"/>
    <property type="match status" value="1"/>
</dbReference>
<dbReference type="InterPro" id="IPR017911">
    <property type="entry name" value="MacB-like_ATP-bd"/>
</dbReference>
<dbReference type="SMART" id="SM00382">
    <property type="entry name" value="AAA"/>
    <property type="match status" value="1"/>
</dbReference>
<evidence type="ECO:0000313" key="5">
    <source>
        <dbReference type="EMBL" id="NUU27344.1"/>
    </source>
</evidence>
<evidence type="ECO:0000256" key="1">
    <source>
        <dbReference type="ARBA" id="ARBA00022448"/>
    </source>
</evidence>
<dbReference type="GO" id="GO:0016887">
    <property type="term" value="F:ATP hydrolysis activity"/>
    <property type="evidence" value="ECO:0007669"/>
    <property type="project" value="InterPro"/>
</dbReference>
<feature type="domain" description="ABC transporter" evidence="4">
    <location>
        <begin position="13"/>
        <end position="251"/>
    </location>
</feature>
<sequence>MTPTATARRGPAIELLDVHQVYGTGDGAVHALRGIDLVVERGEYVAVVGPSGSGKSTLMNILGCLDVPTHGVHRLGGTDVRLLAEDDLARVRNRDLGFVFQSFNLVQRMTALANVALPLAYGGVGRVERTRRARTALERVGLADRADHAPVELSGGQQQRVAIARALVTEPTLILADEPTGNLDSRATADVLDLLDSLADEHRTIVVITHEDEVSARAHRVLTIADGRIVADERTGNARRIQAGVRIGGAR</sequence>
<dbReference type="PROSITE" id="PS00211">
    <property type="entry name" value="ABC_TRANSPORTER_1"/>
    <property type="match status" value="1"/>
</dbReference>
<protein>
    <submittedName>
        <fullName evidence="5">ABC transporter ATP-binding protein</fullName>
    </submittedName>
</protein>
<dbReference type="GO" id="GO:0022857">
    <property type="term" value="F:transmembrane transporter activity"/>
    <property type="evidence" value="ECO:0007669"/>
    <property type="project" value="TreeGrafter"/>
</dbReference>
<comment type="caution">
    <text evidence="5">The sequence shown here is derived from an EMBL/GenBank/DDBJ whole genome shotgun (WGS) entry which is preliminary data.</text>
</comment>
<dbReference type="Pfam" id="PF00005">
    <property type="entry name" value="ABC_tran"/>
    <property type="match status" value="1"/>
</dbReference>
<dbReference type="CDD" id="cd03255">
    <property type="entry name" value="ABC_MJ0796_LolCDE_FtsE"/>
    <property type="match status" value="1"/>
</dbReference>
<organism evidence="5 6">
    <name type="scientific">Curtobacterium citreum</name>
    <dbReference type="NCBI Taxonomy" id="2036"/>
    <lineage>
        <taxon>Bacteria</taxon>
        <taxon>Bacillati</taxon>
        <taxon>Actinomycetota</taxon>
        <taxon>Actinomycetes</taxon>
        <taxon>Micrococcales</taxon>
        <taxon>Microbacteriaceae</taxon>
        <taxon>Curtobacterium</taxon>
    </lineage>
</organism>
<evidence type="ECO:0000256" key="2">
    <source>
        <dbReference type="ARBA" id="ARBA00022741"/>
    </source>
</evidence>
<dbReference type="GO" id="GO:0098796">
    <property type="term" value="C:membrane protein complex"/>
    <property type="evidence" value="ECO:0007669"/>
    <property type="project" value="UniProtKB-ARBA"/>
</dbReference>
<dbReference type="GO" id="GO:0005524">
    <property type="term" value="F:ATP binding"/>
    <property type="evidence" value="ECO:0007669"/>
    <property type="project" value="UniProtKB-KW"/>
</dbReference>
<dbReference type="SUPFAM" id="SSF52540">
    <property type="entry name" value="P-loop containing nucleoside triphosphate hydrolases"/>
    <property type="match status" value="1"/>
</dbReference>
<dbReference type="PANTHER" id="PTHR24220">
    <property type="entry name" value="IMPORT ATP-BINDING PROTEIN"/>
    <property type="match status" value="1"/>
</dbReference>
<reference evidence="5 6" key="1">
    <citation type="submission" date="2020-05" db="EMBL/GenBank/DDBJ databases">
        <title>Genome Sequencing of Type Strains.</title>
        <authorList>
            <person name="Lemaire J.F."/>
            <person name="Inderbitzin P."/>
            <person name="Gregorio O.A."/>
            <person name="Collins S.B."/>
            <person name="Wespe N."/>
            <person name="Knight-Connoni V."/>
        </authorList>
    </citation>
    <scope>NUCLEOTIDE SEQUENCE [LARGE SCALE GENOMIC DNA]</scope>
    <source>
        <strain evidence="5 6">DSM 20512</strain>
    </source>
</reference>
<accession>A0A850DQ29</accession>
<gene>
    <name evidence="5" type="ORF">HP467_04345</name>
</gene>
<dbReference type="FunFam" id="3.40.50.300:FF:000032">
    <property type="entry name" value="Export ABC transporter ATP-binding protein"/>
    <property type="match status" value="1"/>
</dbReference>
<evidence type="ECO:0000259" key="4">
    <source>
        <dbReference type="PROSITE" id="PS50893"/>
    </source>
</evidence>
<name>A0A850DQ29_9MICO</name>
<keyword evidence="1" id="KW-0813">Transport</keyword>
<dbReference type="InterPro" id="IPR015854">
    <property type="entry name" value="ABC_transpr_LolD-like"/>
</dbReference>
<dbReference type="InterPro" id="IPR003593">
    <property type="entry name" value="AAA+_ATPase"/>
</dbReference>
<dbReference type="InterPro" id="IPR017871">
    <property type="entry name" value="ABC_transporter-like_CS"/>
</dbReference>
<proteinExistence type="predicted"/>